<dbReference type="Pfam" id="PF04107">
    <property type="entry name" value="GCS2"/>
    <property type="match status" value="1"/>
</dbReference>
<dbReference type="PANTHER" id="PTHR36510">
    <property type="entry name" value="GLUTAMATE--CYSTEINE LIGASE 2-RELATED"/>
    <property type="match status" value="1"/>
</dbReference>
<dbReference type="EMBL" id="JACKXD010000001">
    <property type="protein sequence ID" value="MBB6645206.1"/>
    <property type="molecule type" value="Genomic_DNA"/>
</dbReference>
<dbReference type="InterPro" id="IPR050141">
    <property type="entry name" value="GCL_type2/YbdK_subfam"/>
</dbReference>
<dbReference type="InterPro" id="IPR006336">
    <property type="entry name" value="GCS2"/>
</dbReference>
<keyword evidence="3" id="KW-1185">Reference proteome</keyword>
<dbReference type="AlphaFoldDB" id="A0A7J9SGT5"/>
<dbReference type="RefSeq" id="WP_185191577.1">
    <property type="nucleotide sequence ID" value="NZ_JACKXD010000001.1"/>
</dbReference>
<gene>
    <name evidence="2" type="ORF">H5V44_02640</name>
</gene>
<feature type="region of interest" description="Disordered" evidence="1">
    <location>
        <begin position="294"/>
        <end position="314"/>
    </location>
</feature>
<comment type="caution">
    <text evidence="2">The sequence shown here is derived from an EMBL/GenBank/DDBJ whole genome shotgun (WGS) entry which is preliminary data.</text>
</comment>
<name>A0A7J9SGT5_9EURY</name>
<dbReference type="GO" id="GO:0016879">
    <property type="term" value="F:ligase activity, forming carbon-nitrogen bonds"/>
    <property type="evidence" value="ECO:0007669"/>
    <property type="project" value="TreeGrafter"/>
</dbReference>
<protein>
    <recommendedName>
        <fullName evidence="4">Glutamate--cysteine ligase</fullName>
    </recommendedName>
</protein>
<proteinExistence type="predicted"/>
<dbReference type="PANTHER" id="PTHR36510:SF3">
    <property type="entry name" value="CONSERVED PROTEIN"/>
    <property type="match status" value="1"/>
</dbReference>
<reference evidence="2 3" key="1">
    <citation type="submission" date="2020-08" db="EMBL/GenBank/DDBJ databases">
        <authorList>
            <person name="Seo M.-J."/>
        </authorList>
    </citation>
    <scope>NUCLEOTIDE SEQUENCE [LARGE SCALE GENOMIC DNA]</scope>
    <source>
        <strain evidence="2 3">MBLA0160</strain>
    </source>
</reference>
<dbReference type="InterPro" id="IPR014746">
    <property type="entry name" value="Gln_synth/guanido_kin_cat_dom"/>
</dbReference>
<accession>A0A7J9SGT5</accession>
<evidence type="ECO:0000313" key="3">
    <source>
        <dbReference type="Proteomes" id="UP000546257"/>
    </source>
</evidence>
<evidence type="ECO:0000256" key="1">
    <source>
        <dbReference type="SAM" id="MobiDB-lite"/>
    </source>
</evidence>
<evidence type="ECO:0008006" key="4">
    <source>
        <dbReference type="Google" id="ProtNLM"/>
    </source>
</evidence>
<organism evidence="2 3">
    <name type="scientific">Halobellus ruber</name>
    <dbReference type="NCBI Taxonomy" id="2761102"/>
    <lineage>
        <taxon>Archaea</taxon>
        <taxon>Methanobacteriati</taxon>
        <taxon>Methanobacteriota</taxon>
        <taxon>Stenosarchaea group</taxon>
        <taxon>Halobacteria</taxon>
        <taxon>Halobacteriales</taxon>
        <taxon>Haloferacaceae</taxon>
        <taxon>Halobellus</taxon>
    </lineage>
</organism>
<dbReference type="Proteomes" id="UP000546257">
    <property type="component" value="Unassembled WGS sequence"/>
</dbReference>
<dbReference type="SUPFAM" id="SSF55931">
    <property type="entry name" value="Glutamine synthetase/guanido kinase"/>
    <property type="match status" value="1"/>
</dbReference>
<feature type="compositionally biased region" description="Acidic residues" evidence="1">
    <location>
        <begin position="299"/>
        <end position="308"/>
    </location>
</feature>
<sequence>MSDTTDAVREALDPDRRASFQRRVEREATALREDIDAGVFDATDFAVGIELEGYVVDGQGRLASAPDDLFGIDGCSRELGVHNAELHTDPDVVSDAGLRRQLDGLRSTYRAVRSRLAEDDRRLVLDAIWTVPPAEGTRAYIEARTRTDGLARPANMRPVPRYVALDEEIRARNGGSLDLDVYGFETAESMLAESLATSIQPHLQVPDPTDIPTYLNVATRTMGPILSLTANSPFLPADLYDDSDPDAALDRTPHELRIPLFERSVDEGSRKCRVPGDVPDLPTLIDRIVTDPTLVAPPDVDEGDGDGDPSERYPALGAKRGTYWRWVRPVFGGDVPRGADGGRVADDGGSVRIEYRPLPTQPTLRDTVGVQALVTGALRGVVAADHPLATLPWDDARASFYAAVDDGPGADLRWVARSGDRTTATARIYDELFALARRGLDELGVGSETIEWALAPIEARREADHTAPSAWKRTQVRDALDAGASLREAIEGMQAAYVERSGHGTPFAQW</sequence>
<evidence type="ECO:0000313" key="2">
    <source>
        <dbReference type="EMBL" id="MBB6645206.1"/>
    </source>
</evidence>
<dbReference type="Gene3D" id="3.30.590.20">
    <property type="match status" value="1"/>
</dbReference>